<dbReference type="PROSITE" id="PS51718">
    <property type="entry name" value="G_DYNAMIN_2"/>
    <property type="match status" value="1"/>
</dbReference>
<evidence type="ECO:0000256" key="7">
    <source>
        <dbReference type="SAM" id="MobiDB-lite"/>
    </source>
</evidence>
<dbReference type="Pfam" id="PF00350">
    <property type="entry name" value="Dynamin_N"/>
    <property type="match status" value="1"/>
</dbReference>
<dbReference type="PRINTS" id="PR00195">
    <property type="entry name" value="DYNAMIN"/>
</dbReference>
<dbReference type="Gene3D" id="1.20.120.1240">
    <property type="entry name" value="Dynamin, middle domain"/>
    <property type="match status" value="1"/>
</dbReference>
<dbReference type="PANTHER" id="PTHR11566">
    <property type="entry name" value="DYNAMIN"/>
    <property type="match status" value="1"/>
</dbReference>
<evidence type="ECO:0008006" key="12">
    <source>
        <dbReference type="Google" id="ProtNLM"/>
    </source>
</evidence>
<dbReference type="GO" id="GO:0005525">
    <property type="term" value="F:GTP binding"/>
    <property type="evidence" value="ECO:0007669"/>
    <property type="project" value="UniProtKB-KW"/>
</dbReference>
<evidence type="ECO:0000256" key="4">
    <source>
        <dbReference type="ARBA" id="ARBA00023134"/>
    </source>
</evidence>
<dbReference type="Ensembl" id="ENSPNAT00000079889.1">
    <property type="protein sequence ID" value="ENSPNAP00000057199.1"/>
    <property type="gene ID" value="ENSPNAG00000027889.2"/>
</dbReference>
<dbReference type="FunFam" id="3.40.50.300:FF:000621">
    <property type="entry name" value="Interferon-induced GTP-binding protein Mx1"/>
    <property type="match status" value="1"/>
</dbReference>
<proteinExistence type="inferred from homology"/>
<dbReference type="GO" id="GO:0031623">
    <property type="term" value="P:receptor internalization"/>
    <property type="evidence" value="ECO:0007669"/>
    <property type="project" value="TreeGrafter"/>
</dbReference>
<dbReference type="InterPro" id="IPR003130">
    <property type="entry name" value="GED"/>
</dbReference>
<dbReference type="SMART" id="SM00053">
    <property type="entry name" value="DYNc"/>
    <property type="match status" value="1"/>
</dbReference>
<dbReference type="GO" id="GO:0051607">
    <property type="term" value="P:defense response to virus"/>
    <property type="evidence" value="ECO:0007669"/>
    <property type="project" value="TreeGrafter"/>
</dbReference>
<dbReference type="InterPro" id="IPR001401">
    <property type="entry name" value="Dynamin_GTPase"/>
</dbReference>
<dbReference type="GO" id="GO:0005874">
    <property type="term" value="C:microtubule"/>
    <property type="evidence" value="ECO:0007669"/>
    <property type="project" value="TreeGrafter"/>
</dbReference>
<evidence type="ECO:0000259" key="9">
    <source>
        <dbReference type="PROSITE" id="PS51718"/>
    </source>
</evidence>
<dbReference type="Proteomes" id="UP001501920">
    <property type="component" value="Chromosome 12"/>
</dbReference>
<dbReference type="InterPro" id="IPR022812">
    <property type="entry name" value="Dynamin"/>
</dbReference>
<feature type="coiled-coil region" evidence="6">
    <location>
        <begin position="504"/>
        <end position="531"/>
    </location>
</feature>
<dbReference type="Pfam" id="PF02212">
    <property type="entry name" value="GED"/>
    <property type="match status" value="1"/>
</dbReference>
<reference evidence="10" key="2">
    <citation type="submission" date="2025-08" db="UniProtKB">
        <authorList>
            <consortium name="Ensembl"/>
        </authorList>
    </citation>
    <scope>IDENTIFICATION</scope>
</reference>
<evidence type="ECO:0000256" key="2">
    <source>
        <dbReference type="ARBA" id="ARBA00022490"/>
    </source>
</evidence>
<evidence type="ECO:0000256" key="3">
    <source>
        <dbReference type="ARBA" id="ARBA00022741"/>
    </source>
</evidence>
<dbReference type="GO" id="GO:0005886">
    <property type="term" value="C:plasma membrane"/>
    <property type="evidence" value="ECO:0007669"/>
    <property type="project" value="TreeGrafter"/>
</dbReference>
<feature type="compositionally biased region" description="Basic and acidic residues" evidence="7">
    <location>
        <begin position="1"/>
        <end position="12"/>
    </location>
</feature>
<comment type="similarity">
    <text evidence="5">Belongs to the TRAFAC class dynamin-like GTPase superfamily. Dynamin/Fzo/YdjA family.</text>
</comment>
<dbReference type="GO" id="GO:0016185">
    <property type="term" value="P:synaptic vesicle budding from presynaptic endocytic zone membrane"/>
    <property type="evidence" value="ECO:0007669"/>
    <property type="project" value="TreeGrafter"/>
</dbReference>
<dbReference type="Gene3D" id="3.40.50.300">
    <property type="entry name" value="P-loop containing nucleotide triphosphate hydrolases"/>
    <property type="match status" value="1"/>
</dbReference>
<evidence type="ECO:0000256" key="5">
    <source>
        <dbReference type="RuleBase" id="RU003932"/>
    </source>
</evidence>
<comment type="subcellular location">
    <subcellularLocation>
        <location evidence="1">Cytoplasm</location>
    </subcellularLocation>
</comment>
<dbReference type="PROSITE" id="PS51388">
    <property type="entry name" value="GED"/>
    <property type="match status" value="1"/>
</dbReference>
<dbReference type="FunFam" id="1.20.120.1240:FF:000007">
    <property type="entry name" value="Interferon-induced GTP-binding protein Mx1"/>
    <property type="match status" value="1"/>
</dbReference>
<dbReference type="InterPro" id="IPR020850">
    <property type="entry name" value="GED_dom"/>
</dbReference>
<dbReference type="InterPro" id="IPR000375">
    <property type="entry name" value="Dynamin_stalk"/>
</dbReference>
<organism evidence="10 11">
    <name type="scientific">Pygocentrus nattereri</name>
    <name type="common">Red-bellied piranha</name>
    <dbReference type="NCBI Taxonomy" id="42514"/>
    <lineage>
        <taxon>Eukaryota</taxon>
        <taxon>Metazoa</taxon>
        <taxon>Chordata</taxon>
        <taxon>Craniata</taxon>
        <taxon>Vertebrata</taxon>
        <taxon>Euteleostomi</taxon>
        <taxon>Actinopterygii</taxon>
        <taxon>Neopterygii</taxon>
        <taxon>Teleostei</taxon>
        <taxon>Ostariophysi</taxon>
        <taxon>Characiformes</taxon>
        <taxon>Characoidei</taxon>
        <taxon>Pygocentrus</taxon>
    </lineage>
</organism>
<feature type="domain" description="GED" evidence="8">
    <location>
        <begin position="476"/>
        <end position="562"/>
    </location>
</feature>
<dbReference type="AlphaFoldDB" id="A0AAR2K404"/>
<keyword evidence="4 5" id="KW-0342">GTP-binding</keyword>
<dbReference type="InterPro" id="IPR030381">
    <property type="entry name" value="G_DYNAMIN_dom"/>
</dbReference>
<reference evidence="10 11" key="1">
    <citation type="submission" date="2020-10" db="EMBL/GenBank/DDBJ databases">
        <title>Pygocentrus nattereri (red-bellied piranha) genome, fPygNat1, primary haplotype.</title>
        <authorList>
            <person name="Myers G."/>
            <person name="Meyer A."/>
            <person name="Karagic N."/>
            <person name="Pippel M."/>
            <person name="Winkler S."/>
            <person name="Tracey A."/>
            <person name="Wood J."/>
            <person name="Formenti G."/>
            <person name="Howe K."/>
            <person name="Fedrigo O."/>
            <person name="Jarvis E.D."/>
        </authorList>
    </citation>
    <scope>NUCLEOTIDE SEQUENCE [LARGE SCALE GENOMIC DNA]</scope>
</reference>
<dbReference type="Pfam" id="PF01031">
    <property type="entry name" value="Dynamin_M"/>
    <property type="match status" value="2"/>
</dbReference>
<dbReference type="GO" id="GO:0008017">
    <property type="term" value="F:microtubule binding"/>
    <property type="evidence" value="ECO:0007669"/>
    <property type="project" value="TreeGrafter"/>
</dbReference>
<protein>
    <recommendedName>
        <fullName evidence="12">Interferon-induced GTP-binding protein Mx</fullName>
    </recommendedName>
</protein>
<keyword evidence="6" id="KW-0175">Coiled coil</keyword>
<accession>A0AAR2K404</accession>
<feature type="region of interest" description="Disordered" evidence="7">
    <location>
        <begin position="1"/>
        <end position="30"/>
    </location>
</feature>
<dbReference type="GO" id="GO:0003924">
    <property type="term" value="F:GTPase activity"/>
    <property type="evidence" value="ECO:0007669"/>
    <property type="project" value="InterPro"/>
</dbReference>
<dbReference type="InterPro" id="IPR027417">
    <property type="entry name" value="P-loop_NTPase"/>
</dbReference>
<dbReference type="PANTHER" id="PTHR11566:SF225">
    <property type="entry name" value="INTERFERON-INDUCED GTP-BINDING PROTEIN MX-RELATED"/>
    <property type="match status" value="1"/>
</dbReference>
<dbReference type="GO" id="GO:0098793">
    <property type="term" value="C:presynapse"/>
    <property type="evidence" value="ECO:0007669"/>
    <property type="project" value="GOC"/>
</dbReference>
<evidence type="ECO:0000313" key="11">
    <source>
        <dbReference type="Proteomes" id="UP001501920"/>
    </source>
</evidence>
<dbReference type="InterPro" id="IPR019762">
    <property type="entry name" value="Dynamin_GTPase_CS"/>
</dbReference>
<sequence length="562" mass="63667">SVIQSSDERSSGSEEADLSEAEKMGSTLNEQYEQKVRPCIDLIDSLRSLGVEKDLALPAIAVIGDQSSGKSSVLEALSGVALPRGSGIVTRCPLELKMKRSKEEDSWYGKISYQGHEEELDDPVEVEKKIREAQDEMAGVGVGISDDLISLEITSADVPDLTLIDLPGIARVAVKGQPEDIGDQIKRLIRKFITKQETISLVVVPCNVDIATTEALKMAQVEDPNGERTLGILTKPDLVDKGTEETVVDIVHNEIINLTKGYMIVRCRGQKEIMDRLSLTDAMEKEKAFFKDHAQFSKLYDEGKATIPKLAEKLTLELVNHIERIEKEVNAYEEKYRGRELPGFINYKTFEVMVKEQIKKLEEPAIRKLKEVSDLIRKSFIELAQSSFAGFPNLLKTAKTLIDNIKQEKETEAETLLRTQFKMEQIVYTQDSMYSQSLSAMRHEEEDENEEYAKPSRINGFASVSLISNTDNHATLQELMRHLKSYYNIVSTRLADQVPLVMRYLLLEEMAKQLQRDMLQLMQDKDSTDELLKEDYDIGSKRANLLSRQKRLMQARSYLVKF</sequence>
<dbReference type="GO" id="GO:0005634">
    <property type="term" value="C:nucleus"/>
    <property type="evidence" value="ECO:0007669"/>
    <property type="project" value="TreeGrafter"/>
</dbReference>
<reference evidence="10" key="3">
    <citation type="submission" date="2025-09" db="UniProtKB">
        <authorList>
            <consortium name="Ensembl"/>
        </authorList>
    </citation>
    <scope>IDENTIFICATION</scope>
</reference>
<dbReference type="GeneTree" id="ENSGT00940000164201"/>
<dbReference type="SUPFAM" id="SSF52540">
    <property type="entry name" value="P-loop containing nucleoside triphosphate hydrolases"/>
    <property type="match status" value="1"/>
</dbReference>
<dbReference type="SMART" id="SM00302">
    <property type="entry name" value="GED"/>
    <property type="match status" value="1"/>
</dbReference>
<dbReference type="GO" id="GO:0005737">
    <property type="term" value="C:cytoplasm"/>
    <property type="evidence" value="ECO:0007669"/>
    <property type="project" value="UniProtKB-SubCell"/>
</dbReference>
<evidence type="ECO:0000256" key="6">
    <source>
        <dbReference type="SAM" id="Coils"/>
    </source>
</evidence>
<dbReference type="PROSITE" id="PS00410">
    <property type="entry name" value="G_DYNAMIN_1"/>
    <property type="match status" value="1"/>
</dbReference>
<evidence type="ECO:0000259" key="8">
    <source>
        <dbReference type="PROSITE" id="PS51388"/>
    </source>
</evidence>
<keyword evidence="3 5" id="KW-0547">Nucleotide-binding</keyword>
<evidence type="ECO:0000313" key="10">
    <source>
        <dbReference type="Ensembl" id="ENSPNAP00000057199.1"/>
    </source>
</evidence>
<evidence type="ECO:0000256" key="1">
    <source>
        <dbReference type="ARBA" id="ARBA00004496"/>
    </source>
</evidence>
<keyword evidence="2" id="KW-0963">Cytoplasm</keyword>
<dbReference type="CDD" id="cd08771">
    <property type="entry name" value="DLP_1"/>
    <property type="match status" value="1"/>
</dbReference>
<dbReference type="InterPro" id="IPR045063">
    <property type="entry name" value="Dynamin_N"/>
</dbReference>
<feature type="domain" description="Dynamin-type G" evidence="9">
    <location>
        <begin position="54"/>
        <end position="327"/>
    </location>
</feature>
<name>A0AAR2K404_PYGNA</name>
<keyword evidence="11" id="KW-1185">Reference proteome</keyword>